<keyword evidence="4" id="KW-1185">Reference proteome</keyword>
<comment type="caution">
    <text evidence="3">The sequence shown here is derived from an EMBL/GenBank/DDBJ whole genome shotgun (WGS) entry which is preliminary data.</text>
</comment>
<dbReference type="Proteomes" id="UP001209885">
    <property type="component" value="Unassembled WGS sequence"/>
</dbReference>
<dbReference type="EMBL" id="JAPFQN010000001">
    <property type="protein sequence ID" value="MCX2742315.1"/>
    <property type="molecule type" value="Genomic_DNA"/>
</dbReference>
<sequence length="277" mass="30935">MPEIIENHYVQNYAPLQRLSDYAVGVFNDLPSRKSVKKAITKNRLLIDGDIATTGVWVKEGMVISLLEENTPTRPQYSIDIPVVYEDEYLAVVNKPGGLSTSGNVFKSLENALPVNLNCNKDYLPRPVHRLDSATCGLVIVAKDKITRIKLGELLKSREVNKIYHAVVTGTPDDCGKIEEGIEGKHAETIYERIGTSKDSRFSLLKLSPLTGRTHQLRIHCSNSGFPIVGDKLYHGFDRGKGLFLCANKLEFNHPVTNEKLTLEIDLPRKFTKLFGS</sequence>
<dbReference type="InterPro" id="IPR006145">
    <property type="entry name" value="PsdUridine_synth_RsuA/RluA"/>
</dbReference>
<dbReference type="Gene3D" id="3.30.2350.10">
    <property type="entry name" value="Pseudouridine synthase"/>
    <property type="match status" value="1"/>
</dbReference>
<comment type="similarity">
    <text evidence="1">Belongs to the pseudouridine synthase RluA family.</text>
</comment>
<dbReference type="InterPro" id="IPR006224">
    <property type="entry name" value="PsdUridine_synth_RluA-like_CS"/>
</dbReference>
<dbReference type="InterPro" id="IPR050188">
    <property type="entry name" value="RluA_PseudoU_synthase"/>
</dbReference>
<dbReference type="PANTHER" id="PTHR21600">
    <property type="entry name" value="MITOCHONDRIAL RNA PSEUDOURIDINE SYNTHASE"/>
    <property type="match status" value="1"/>
</dbReference>
<name>A0ABT3RMB0_9BACT</name>
<evidence type="ECO:0000313" key="3">
    <source>
        <dbReference type="EMBL" id="MCX2742315.1"/>
    </source>
</evidence>
<feature type="domain" description="Pseudouridine synthase RsuA/RluA-like" evidence="2">
    <location>
        <begin position="90"/>
        <end position="222"/>
    </location>
</feature>
<protein>
    <submittedName>
        <fullName evidence="3">RluA family pseudouridine synthase</fullName>
    </submittedName>
</protein>
<dbReference type="InterPro" id="IPR020103">
    <property type="entry name" value="PsdUridine_synth_cat_dom_sf"/>
</dbReference>
<proteinExistence type="inferred from homology"/>
<dbReference type="SUPFAM" id="SSF55120">
    <property type="entry name" value="Pseudouridine synthase"/>
    <property type="match status" value="1"/>
</dbReference>
<dbReference type="RefSeq" id="WP_266054553.1">
    <property type="nucleotide sequence ID" value="NZ_JAPFQN010000001.1"/>
</dbReference>
<dbReference type="Pfam" id="PF00849">
    <property type="entry name" value="PseudoU_synth_2"/>
    <property type="match status" value="1"/>
</dbReference>
<dbReference type="PANTHER" id="PTHR21600:SF87">
    <property type="entry name" value="RNA PSEUDOURIDYLATE SYNTHASE DOMAIN-CONTAINING PROTEIN 1"/>
    <property type="match status" value="1"/>
</dbReference>
<evidence type="ECO:0000256" key="1">
    <source>
        <dbReference type="ARBA" id="ARBA00010876"/>
    </source>
</evidence>
<evidence type="ECO:0000259" key="2">
    <source>
        <dbReference type="Pfam" id="PF00849"/>
    </source>
</evidence>
<organism evidence="3 4">
    <name type="scientific">Mangrovivirga halotolerans</name>
    <dbReference type="NCBI Taxonomy" id="2993936"/>
    <lineage>
        <taxon>Bacteria</taxon>
        <taxon>Pseudomonadati</taxon>
        <taxon>Bacteroidota</taxon>
        <taxon>Cytophagia</taxon>
        <taxon>Cytophagales</taxon>
        <taxon>Mangrovivirgaceae</taxon>
        <taxon>Mangrovivirga</taxon>
    </lineage>
</organism>
<dbReference type="PROSITE" id="PS01129">
    <property type="entry name" value="PSI_RLU"/>
    <property type="match status" value="1"/>
</dbReference>
<accession>A0ABT3RMB0</accession>
<gene>
    <name evidence="3" type="ORF">OO013_00485</name>
</gene>
<dbReference type="CDD" id="cd02869">
    <property type="entry name" value="PseudoU_synth_RluA_like"/>
    <property type="match status" value="1"/>
</dbReference>
<evidence type="ECO:0000313" key="4">
    <source>
        <dbReference type="Proteomes" id="UP001209885"/>
    </source>
</evidence>
<reference evidence="3 4" key="1">
    <citation type="submission" date="2022-11" db="EMBL/GenBank/DDBJ databases">
        <title>The characterization of three novel Bacteroidetes species and genomic analysis of their roles in tidal elemental geochemical cycles.</title>
        <authorList>
            <person name="Ma K."/>
        </authorList>
    </citation>
    <scope>NUCLEOTIDE SEQUENCE [LARGE SCALE GENOMIC DNA]</scope>
    <source>
        <strain evidence="3 4">M17</strain>
    </source>
</reference>
<dbReference type="CDD" id="cd00165">
    <property type="entry name" value="S4"/>
    <property type="match status" value="1"/>
</dbReference>